<dbReference type="EMBL" id="JAAFYZ010000015">
    <property type="protein sequence ID" value="MBS2546579.1"/>
    <property type="molecule type" value="Genomic_DNA"/>
</dbReference>
<dbReference type="PANTHER" id="PTHR43566:SF2">
    <property type="entry name" value="DUF4143 DOMAIN-CONTAINING PROTEIN"/>
    <property type="match status" value="1"/>
</dbReference>
<sequence>MAEQRLIARQLQPVLAELLADEPVVVLTGARTVGKSTLLAACAEAEGVQILDLDDLPTRRAVAADPELFVAADRPAPVCIDEFQHVPQLLDAIKAELNKDLRAGRFILTGSTRYGSLPATGQSLTGRAHVVTMWPLSQGEITGVRETALDALINDPASLVVSDPATTTRSDYEQVILAGGFPLALARDPGRSRDRWFRDFVTLVIERDVLEIRKVRQRQVLPQILRRLADQTGQVINVANIADAVGLDATTVKDYLGLLEAVFLIHRLEPFTRSAANRAIRSAKAHVVDTGLAAHLIGLTSQKLSSRLPAALTQFGHLVETFAVNELMKQAGWAEQEVAFSHFRTRDHQEVDLVIETAAGSVAAIEVKASGTVTGSDFAGLRLLRDRLGSAFVGGAVVNLGQRSYTYEDRLHVLPLERFWSLS</sequence>
<organism evidence="3 4">
    <name type="scientific">Catenulispora pinistramenti</name>
    <dbReference type="NCBI Taxonomy" id="2705254"/>
    <lineage>
        <taxon>Bacteria</taxon>
        <taxon>Bacillati</taxon>
        <taxon>Actinomycetota</taxon>
        <taxon>Actinomycetes</taxon>
        <taxon>Catenulisporales</taxon>
        <taxon>Catenulisporaceae</taxon>
        <taxon>Catenulispora</taxon>
    </lineage>
</organism>
<dbReference type="GO" id="GO:0005524">
    <property type="term" value="F:ATP binding"/>
    <property type="evidence" value="ECO:0007669"/>
    <property type="project" value="UniProtKB-KW"/>
</dbReference>
<dbReference type="PANTHER" id="PTHR43566">
    <property type="entry name" value="CONSERVED PROTEIN"/>
    <property type="match status" value="1"/>
</dbReference>
<evidence type="ECO:0000313" key="4">
    <source>
        <dbReference type="Proteomes" id="UP000730482"/>
    </source>
</evidence>
<dbReference type="InterPro" id="IPR027417">
    <property type="entry name" value="P-loop_NTPase"/>
</dbReference>
<keyword evidence="3" id="KW-0067">ATP-binding</keyword>
<accession>A0ABS5KJM0</accession>
<dbReference type="SUPFAM" id="SSF52540">
    <property type="entry name" value="P-loop containing nucleoside triphosphate hydrolases"/>
    <property type="match status" value="1"/>
</dbReference>
<dbReference type="Pfam" id="PF13635">
    <property type="entry name" value="DUF4143"/>
    <property type="match status" value="1"/>
</dbReference>
<dbReference type="Proteomes" id="UP000730482">
    <property type="component" value="Unassembled WGS sequence"/>
</dbReference>
<protein>
    <submittedName>
        <fullName evidence="3">ATP-binding protein</fullName>
    </submittedName>
</protein>
<keyword evidence="3" id="KW-0547">Nucleotide-binding</keyword>
<reference evidence="3 4" key="1">
    <citation type="submission" date="2020-02" db="EMBL/GenBank/DDBJ databases">
        <title>Acidophilic actinobacteria isolated from forest soil.</title>
        <authorList>
            <person name="Golinska P."/>
        </authorList>
    </citation>
    <scope>NUCLEOTIDE SEQUENCE [LARGE SCALE GENOMIC DNA]</scope>
    <source>
        <strain evidence="3 4">NL8</strain>
    </source>
</reference>
<dbReference type="RefSeq" id="WP_212008226.1">
    <property type="nucleotide sequence ID" value="NZ_JAAFYZ010000015.1"/>
</dbReference>
<keyword evidence="4" id="KW-1185">Reference proteome</keyword>
<name>A0ABS5KJM0_9ACTN</name>
<proteinExistence type="predicted"/>
<dbReference type="Pfam" id="PF13173">
    <property type="entry name" value="AAA_14"/>
    <property type="match status" value="1"/>
</dbReference>
<evidence type="ECO:0000259" key="1">
    <source>
        <dbReference type="Pfam" id="PF13173"/>
    </source>
</evidence>
<dbReference type="InterPro" id="IPR041682">
    <property type="entry name" value="AAA_14"/>
</dbReference>
<gene>
    <name evidence="3" type="ORF">KGQ19_06840</name>
</gene>
<feature type="domain" description="DUF4143" evidence="2">
    <location>
        <begin position="206"/>
        <end position="370"/>
    </location>
</feature>
<dbReference type="InterPro" id="IPR025420">
    <property type="entry name" value="DUF4143"/>
</dbReference>
<evidence type="ECO:0000313" key="3">
    <source>
        <dbReference type="EMBL" id="MBS2546579.1"/>
    </source>
</evidence>
<evidence type="ECO:0000259" key="2">
    <source>
        <dbReference type="Pfam" id="PF13635"/>
    </source>
</evidence>
<feature type="domain" description="AAA" evidence="1">
    <location>
        <begin position="22"/>
        <end position="141"/>
    </location>
</feature>
<comment type="caution">
    <text evidence="3">The sequence shown here is derived from an EMBL/GenBank/DDBJ whole genome shotgun (WGS) entry which is preliminary data.</text>
</comment>